<gene>
    <name evidence="1" type="ORF">LITE_LOCUS36475</name>
</gene>
<sequence>MFPSVDLMHNRINTEVIIRQCMVSISMGLINNATLHVSFFEYLNRRVSL</sequence>
<protein>
    <submittedName>
        <fullName evidence="1">Uncharacterized protein</fullName>
    </submittedName>
</protein>
<evidence type="ECO:0000313" key="2">
    <source>
        <dbReference type="Proteomes" id="UP001154282"/>
    </source>
</evidence>
<keyword evidence="2" id="KW-1185">Reference proteome</keyword>
<name>A0AAV0P2C0_9ROSI</name>
<comment type="caution">
    <text evidence="1">The sequence shown here is derived from an EMBL/GenBank/DDBJ whole genome shotgun (WGS) entry which is preliminary data.</text>
</comment>
<accession>A0AAV0P2C0</accession>
<dbReference type="EMBL" id="CAMGYJ010000008">
    <property type="protein sequence ID" value="CAI0465149.1"/>
    <property type="molecule type" value="Genomic_DNA"/>
</dbReference>
<proteinExistence type="predicted"/>
<dbReference type="AlphaFoldDB" id="A0AAV0P2C0"/>
<organism evidence="1 2">
    <name type="scientific">Linum tenue</name>
    <dbReference type="NCBI Taxonomy" id="586396"/>
    <lineage>
        <taxon>Eukaryota</taxon>
        <taxon>Viridiplantae</taxon>
        <taxon>Streptophyta</taxon>
        <taxon>Embryophyta</taxon>
        <taxon>Tracheophyta</taxon>
        <taxon>Spermatophyta</taxon>
        <taxon>Magnoliopsida</taxon>
        <taxon>eudicotyledons</taxon>
        <taxon>Gunneridae</taxon>
        <taxon>Pentapetalae</taxon>
        <taxon>rosids</taxon>
        <taxon>fabids</taxon>
        <taxon>Malpighiales</taxon>
        <taxon>Linaceae</taxon>
        <taxon>Linum</taxon>
    </lineage>
</organism>
<reference evidence="1" key="1">
    <citation type="submission" date="2022-08" db="EMBL/GenBank/DDBJ databases">
        <authorList>
            <person name="Gutierrez-Valencia J."/>
        </authorList>
    </citation>
    <scope>NUCLEOTIDE SEQUENCE</scope>
</reference>
<dbReference type="Proteomes" id="UP001154282">
    <property type="component" value="Unassembled WGS sequence"/>
</dbReference>
<evidence type="ECO:0000313" key="1">
    <source>
        <dbReference type="EMBL" id="CAI0465149.1"/>
    </source>
</evidence>